<sequence length="206" mass="21754">MSELLEQVGRQMTPERISSLSRSLGADESAVRNAVSAALPTLLGAVTRQADDPTQTAQLHHALERDHDGSVLDHLGGLFGSDDATQNSGVTSKTTAGGAILDHILGNKKERVEHGVSAASGLSMGQSTKLMMMLAPVLMGVLGQQRKSKGLSPDGLGDMLRQEKASVQQSADGGSMLGRMFDQDGDGDFDMMDVVQFGMGRLFGRK</sequence>
<name>A0A0J1BBI9_RHOIS</name>
<reference evidence="1" key="1">
    <citation type="submission" date="2015-05" db="EMBL/GenBank/DDBJ databases">
        <title>Permanent draft genome of Rhodopirellula islandicus K833.</title>
        <authorList>
            <person name="Kizina J."/>
            <person name="Richter M."/>
            <person name="Glockner F.O."/>
            <person name="Harder J."/>
        </authorList>
    </citation>
    <scope>NUCLEOTIDE SEQUENCE [LARGE SCALE GENOMIC DNA]</scope>
    <source>
        <strain evidence="1">K833</strain>
    </source>
</reference>
<gene>
    <name evidence="1" type="ORF">RISK_004300</name>
</gene>
<accession>A0A0J1BBI9</accession>
<dbReference type="Proteomes" id="UP000036367">
    <property type="component" value="Unassembled WGS sequence"/>
</dbReference>
<proteinExistence type="predicted"/>
<dbReference type="Pfam" id="PF06078">
    <property type="entry name" value="DUF937"/>
    <property type="match status" value="1"/>
</dbReference>
<dbReference type="AlphaFoldDB" id="A0A0J1BBI9"/>
<dbReference type="PATRIC" id="fig|595434.4.peg.4078"/>
<keyword evidence="2" id="KW-1185">Reference proteome</keyword>
<comment type="caution">
    <text evidence="1">The sequence shown here is derived from an EMBL/GenBank/DDBJ whole genome shotgun (WGS) entry which is preliminary data.</text>
</comment>
<organism evidence="1 2">
    <name type="scientific">Rhodopirellula islandica</name>
    <dbReference type="NCBI Taxonomy" id="595434"/>
    <lineage>
        <taxon>Bacteria</taxon>
        <taxon>Pseudomonadati</taxon>
        <taxon>Planctomycetota</taxon>
        <taxon>Planctomycetia</taxon>
        <taxon>Pirellulales</taxon>
        <taxon>Pirellulaceae</taxon>
        <taxon>Rhodopirellula</taxon>
    </lineage>
</organism>
<evidence type="ECO:0008006" key="3">
    <source>
        <dbReference type="Google" id="ProtNLM"/>
    </source>
</evidence>
<dbReference type="RefSeq" id="WP_047815551.1">
    <property type="nucleotide sequence ID" value="NZ_LECT01000031.1"/>
</dbReference>
<dbReference type="InterPro" id="IPR009282">
    <property type="entry name" value="DUF937"/>
</dbReference>
<dbReference type="STRING" id="595434.RISK_004300"/>
<dbReference type="EMBL" id="LECT01000031">
    <property type="protein sequence ID" value="KLU03893.1"/>
    <property type="molecule type" value="Genomic_DNA"/>
</dbReference>
<dbReference type="OrthoDB" id="6197566at2"/>
<protein>
    <recommendedName>
        <fullName evidence="3">DUF937 domain-containing protein</fullName>
    </recommendedName>
</protein>
<evidence type="ECO:0000313" key="2">
    <source>
        <dbReference type="Proteomes" id="UP000036367"/>
    </source>
</evidence>
<evidence type="ECO:0000313" key="1">
    <source>
        <dbReference type="EMBL" id="KLU03893.1"/>
    </source>
</evidence>